<dbReference type="AlphaFoldDB" id="A0A484HR06"/>
<organism evidence="2">
    <name type="scientific">uncultured Desulfobacteraceae bacterium</name>
    <dbReference type="NCBI Taxonomy" id="218296"/>
    <lineage>
        <taxon>Bacteria</taxon>
        <taxon>Pseudomonadati</taxon>
        <taxon>Thermodesulfobacteriota</taxon>
        <taxon>Desulfobacteria</taxon>
        <taxon>Desulfobacterales</taxon>
        <taxon>Desulfobacteraceae</taxon>
        <taxon>environmental samples</taxon>
    </lineage>
</organism>
<gene>
    <name evidence="2" type="ORF">EPICR_80018</name>
</gene>
<evidence type="ECO:0000313" key="2">
    <source>
        <dbReference type="EMBL" id="VEN75327.1"/>
    </source>
</evidence>
<accession>A0A484HR06</accession>
<dbReference type="Pfam" id="PF12654">
    <property type="entry name" value="DUF3786"/>
    <property type="match status" value="1"/>
</dbReference>
<protein>
    <recommendedName>
        <fullName evidence="1">DUF3786 domain-containing protein</fullName>
    </recommendedName>
</protein>
<proteinExistence type="predicted"/>
<dbReference type="EMBL" id="CAACVI010000051">
    <property type="protein sequence ID" value="VEN75327.1"/>
    <property type="molecule type" value="Genomic_DNA"/>
</dbReference>
<evidence type="ECO:0000259" key="1">
    <source>
        <dbReference type="Pfam" id="PF12654"/>
    </source>
</evidence>
<sequence>METNATIFERTYRRYLRRMGDVSFESAAKRLGAEARGNGLVIPFFSEKQSVSPDGIADFSGKRPDYDVCVILSRHVLMAPAEAPSGERAWASFRDFKDAAPLTGYFAHEAEGATASFFSGRLPDLKKAAEALGAYPPDLDADYDLAVCVPALPRVPMALLFNDADDEFAASCAILFDSGAPACLDAECLAMLGRRLFVTLKDRASFSHD</sequence>
<dbReference type="InterPro" id="IPR024264">
    <property type="entry name" value="DUF3786"/>
</dbReference>
<feature type="domain" description="DUF3786" evidence="1">
    <location>
        <begin position="24"/>
        <end position="196"/>
    </location>
</feature>
<name>A0A484HR06_9BACT</name>
<reference evidence="2" key="1">
    <citation type="submission" date="2019-01" db="EMBL/GenBank/DDBJ databases">
        <authorList>
            <consortium name="Genoscope - CEA"/>
            <person name="William W."/>
        </authorList>
    </citation>
    <scope>NUCLEOTIDE SEQUENCE</scope>
    <source>
        <strain evidence="2">CR-1</strain>
    </source>
</reference>